<evidence type="ECO:0000256" key="1">
    <source>
        <dbReference type="SAM" id="Phobius"/>
    </source>
</evidence>
<keyword evidence="1" id="KW-0472">Membrane</keyword>
<reference evidence="3" key="1">
    <citation type="submission" date="2019-04" db="EMBL/GenBank/DDBJ databases">
        <title>Friends and foes A comparative genomics studyof 23 Aspergillus species from section Flavi.</title>
        <authorList>
            <consortium name="DOE Joint Genome Institute"/>
            <person name="Kjaerbolling I."/>
            <person name="Vesth T."/>
            <person name="Frisvad J.C."/>
            <person name="Nybo J.L."/>
            <person name="Theobald S."/>
            <person name="Kildgaard S."/>
            <person name="Isbrandt T."/>
            <person name="Kuo A."/>
            <person name="Sato A."/>
            <person name="Lyhne E.K."/>
            <person name="Kogle M.E."/>
            <person name="Wiebenga A."/>
            <person name="Kun R.S."/>
            <person name="Lubbers R.J."/>
            <person name="Makela M.R."/>
            <person name="Barry K."/>
            <person name="Chovatia M."/>
            <person name="Clum A."/>
            <person name="Daum C."/>
            <person name="Haridas S."/>
            <person name="He G."/>
            <person name="LaButti K."/>
            <person name="Lipzen A."/>
            <person name="Mondo S."/>
            <person name="Riley R."/>
            <person name="Salamov A."/>
            <person name="Simmons B.A."/>
            <person name="Magnuson J.K."/>
            <person name="Henrissat B."/>
            <person name="Mortensen U.H."/>
            <person name="Larsen T.O."/>
            <person name="Devries R.P."/>
            <person name="Grigoriev I.V."/>
            <person name="Machida M."/>
            <person name="Baker S.E."/>
            <person name="Andersen M.R."/>
        </authorList>
    </citation>
    <scope>NUCLEOTIDE SEQUENCE [LARGE SCALE GENOMIC DNA]</scope>
    <source>
        <strain evidence="3">CBS 130017</strain>
    </source>
</reference>
<gene>
    <name evidence="2" type="ORF">BDV39DRAFT_179876</name>
</gene>
<keyword evidence="1" id="KW-1133">Transmembrane helix</keyword>
<feature type="transmembrane region" description="Helical" evidence="1">
    <location>
        <begin position="22"/>
        <end position="48"/>
    </location>
</feature>
<protein>
    <submittedName>
        <fullName evidence="2">Uncharacterized protein</fullName>
    </submittedName>
</protein>
<dbReference type="AlphaFoldDB" id="A0A5N6WW06"/>
<dbReference type="Proteomes" id="UP000325945">
    <property type="component" value="Unassembled WGS sequence"/>
</dbReference>
<accession>A0A5N6WW06</accession>
<evidence type="ECO:0000313" key="3">
    <source>
        <dbReference type="Proteomes" id="UP000325945"/>
    </source>
</evidence>
<sequence length="58" mass="6605">MLGESKTTEQREGDVAIQTSSYGAYLLVIELLCRASCFSICLGHYVALRKDLCEWYLR</sequence>
<organism evidence="2 3">
    <name type="scientific">Aspergillus sergii</name>
    <dbReference type="NCBI Taxonomy" id="1034303"/>
    <lineage>
        <taxon>Eukaryota</taxon>
        <taxon>Fungi</taxon>
        <taxon>Dikarya</taxon>
        <taxon>Ascomycota</taxon>
        <taxon>Pezizomycotina</taxon>
        <taxon>Eurotiomycetes</taxon>
        <taxon>Eurotiomycetidae</taxon>
        <taxon>Eurotiales</taxon>
        <taxon>Aspergillaceae</taxon>
        <taxon>Aspergillus</taxon>
        <taxon>Aspergillus subgen. Circumdati</taxon>
    </lineage>
</organism>
<proteinExistence type="predicted"/>
<name>A0A5N6WW06_9EURO</name>
<keyword evidence="1" id="KW-0812">Transmembrane</keyword>
<evidence type="ECO:0000313" key="2">
    <source>
        <dbReference type="EMBL" id="KAE8324758.1"/>
    </source>
</evidence>
<dbReference type="EMBL" id="ML741814">
    <property type="protein sequence ID" value="KAE8324758.1"/>
    <property type="molecule type" value="Genomic_DNA"/>
</dbReference>
<keyword evidence="3" id="KW-1185">Reference proteome</keyword>